<keyword evidence="3 6" id="KW-1133">Transmembrane helix</keyword>
<sequence>MPVPGENPQLDAETMAPTLIGVSVTFAVVSTVIVALRLYTRFAIVGAPGGDDLTIAIAQVLSIGVSVVTVLQAKYGLGRHSWMVSPEDSISQLKCLLAAMTIYNLAQIVTKMSFLLQYRRIFKEGGRTRPLCLHLLLFLAAWGTTQEVLVGFACVPASVFLPSLRNICIDSLVVYYLTSAMNIVTDFIVFMVPLPALRGLNLPRRQKLLVMSVFCLGFFTCIISIVRLFSLHAAVRGVDPPWDNVSSAYWSVIELNCGIICASLPPLRPLLRHLNVITTFSRTGDAEPRGISDYKGSYTKGSGARDAPGGGGLCIR</sequence>
<evidence type="ECO:0000256" key="5">
    <source>
        <dbReference type="ARBA" id="ARBA00038359"/>
    </source>
</evidence>
<evidence type="ECO:0000313" key="8">
    <source>
        <dbReference type="EMBL" id="KAK0745519.1"/>
    </source>
</evidence>
<dbReference type="Pfam" id="PF20684">
    <property type="entry name" value="Fung_rhodopsin"/>
    <property type="match status" value="1"/>
</dbReference>
<dbReference type="InterPro" id="IPR052337">
    <property type="entry name" value="SAT4-like"/>
</dbReference>
<organism evidence="8 9">
    <name type="scientific">Schizothecium vesticola</name>
    <dbReference type="NCBI Taxonomy" id="314040"/>
    <lineage>
        <taxon>Eukaryota</taxon>
        <taxon>Fungi</taxon>
        <taxon>Dikarya</taxon>
        <taxon>Ascomycota</taxon>
        <taxon>Pezizomycotina</taxon>
        <taxon>Sordariomycetes</taxon>
        <taxon>Sordariomycetidae</taxon>
        <taxon>Sordariales</taxon>
        <taxon>Schizotheciaceae</taxon>
        <taxon>Schizothecium</taxon>
    </lineage>
</organism>
<evidence type="ECO:0000256" key="6">
    <source>
        <dbReference type="SAM" id="Phobius"/>
    </source>
</evidence>
<dbReference type="InterPro" id="IPR049326">
    <property type="entry name" value="Rhodopsin_dom_fungi"/>
</dbReference>
<proteinExistence type="inferred from homology"/>
<comment type="similarity">
    <text evidence="5">Belongs to the SAT4 family.</text>
</comment>
<dbReference type="PANTHER" id="PTHR33048">
    <property type="entry name" value="PTH11-LIKE INTEGRAL MEMBRANE PROTEIN (AFU_ORTHOLOGUE AFUA_5G11245)"/>
    <property type="match status" value="1"/>
</dbReference>
<accession>A0AA40ETZ9</accession>
<comment type="subcellular location">
    <subcellularLocation>
        <location evidence="1">Membrane</location>
        <topology evidence="1">Multi-pass membrane protein</topology>
    </subcellularLocation>
</comment>
<evidence type="ECO:0000256" key="2">
    <source>
        <dbReference type="ARBA" id="ARBA00022692"/>
    </source>
</evidence>
<dbReference type="EMBL" id="JAUKUD010000004">
    <property type="protein sequence ID" value="KAK0745519.1"/>
    <property type="molecule type" value="Genomic_DNA"/>
</dbReference>
<reference evidence="8" key="1">
    <citation type="submission" date="2023-06" db="EMBL/GenBank/DDBJ databases">
        <title>Genome-scale phylogeny and comparative genomics of the fungal order Sordariales.</title>
        <authorList>
            <consortium name="Lawrence Berkeley National Laboratory"/>
            <person name="Hensen N."/>
            <person name="Bonometti L."/>
            <person name="Westerberg I."/>
            <person name="Brannstrom I.O."/>
            <person name="Guillou S."/>
            <person name="Cros-Aarteil S."/>
            <person name="Calhoun S."/>
            <person name="Haridas S."/>
            <person name="Kuo A."/>
            <person name="Mondo S."/>
            <person name="Pangilinan J."/>
            <person name="Riley R."/>
            <person name="LaButti K."/>
            <person name="Andreopoulos B."/>
            <person name="Lipzen A."/>
            <person name="Chen C."/>
            <person name="Yanf M."/>
            <person name="Daum C."/>
            <person name="Ng V."/>
            <person name="Clum A."/>
            <person name="Steindorff A."/>
            <person name="Ohm R."/>
            <person name="Martin F."/>
            <person name="Silar P."/>
            <person name="Natvig D."/>
            <person name="Lalanne C."/>
            <person name="Gautier V."/>
            <person name="Ament-velasquez S.L."/>
            <person name="Kruys A."/>
            <person name="Hutchinson M.I."/>
            <person name="Powell A.J."/>
            <person name="Barry K."/>
            <person name="Miller A.N."/>
            <person name="Grigoriev I.V."/>
            <person name="Debuchy R."/>
            <person name="Gladieux P."/>
            <person name="Thoren M.H."/>
            <person name="Johannesson H."/>
        </authorList>
    </citation>
    <scope>NUCLEOTIDE SEQUENCE</scope>
    <source>
        <strain evidence="8">SMH3187-1</strain>
    </source>
</reference>
<feature type="transmembrane region" description="Helical" evidence="6">
    <location>
        <begin position="20"/>
        <end position="40"/>
    </location>
</feature>
<dbReference type="Proteomes" id="UP001172155">
    <property type="component" value="Unassembled WGS sequence"/>
</dbReference>
<keyword evidence="2 6" id="KW-0812">Transmembrane</keyword>
<protein>
    <recommendedName>
        <fullName evidence="7">Rhodopsin domain-containing protein</fullName>
    </recommendedName>
</protein>
<evidence type="ECO:0000256" key="3">
    <source>
        <dbReference type="ARBA" id="ARBA00022989"/>
    </source>
</evidence>
<gene>
    <name evidence="8" type="ORF">B0T18DRAFT_326573</name>
</gene>
<dbReference type="PANTHER" id="PTHR33048:SF47">
    <property type="entry name" value="INTEGRAL MEMBRANE PROTEIN-RELATED"/>
    <property type="match status" value="1"/>
</dbReference>
<name>A0AA40ETZ9_9PEZI</name>
<dbReference type="AlphaFoldDB" id="A0AA40ETZ9"/>
<evidence type="ECO:0000256" key="4">
    <source>
        <dbReference type="ARBA" id="ARBA00023136"/>
    </source>
</evidence>
<dbReference type="GO" id="GO:0016020">
    <property type="term" value="C:membrane"/>
    <property type="evidence" value="ECO:0007669"/>
    <property type="project" value="UniProtKB-SubCell"/>
</dbReference>
<evidence type="ECO:0000259" key="7">
    <source>
        <dbReference type="Pfam" id="PF20684"/>
    </source>
</evidence>
<feature type="transmembrane region" description="Helical" evidence="6">
    <location>
        <begin position="173"/>
        <end position="196"/>
    </location>
</feature>
<comment type="caution">
    <text evidence="8">The sequence shown here is derived from an EMBL/GenBank/DDBJ whole genome shotgun (WGS) entry which is preliminary data.</text>
</comment>
<feature type="transmembrane region" description="Helical" evidence="6">
    <location>
        <begin position="208"/>
        <end position="229"/>
    </location>
</feature>
<keyword evidence="4 6" id="KW-0472">Membrane</keyword>
<evidence type="ECO:0000313" key="9">
    <source>
        <dbReference type="Proteomes" id="UP001172155"/>
    </source>
</evidence>
<keyword evidence="9" id="KW-1185">Reference proteome</keyword>
<feature type="domain" description="Rhodopsin" evidence="7">
    <location>
        <begin position="36"/>
        <end position="272"/>
    </location>
</feature>
<evidence type="ECO:0000256" key="1">
    <source>
        <dbReference type="ARBA" id="ARBA00004141"/>
    </source>
</evidence>